<evidence type="ECO:0000256" key="4">
    <source>
        <dbReference type="ARBA" id="ARBA00022912"/>
    </source>
</evidence>
<evidence type="ECO:0000313" key="6">
    <source>
        <dbReference type="Ensembl" id="ENSAZOP00000014974.1"/>
    </source>
</evidence>
<dbReference type="AlphaFoldDB" id="A0A8B9V0Y4"/>
<dbReference type="CDD" id="cd14498">
    <property type="entry name" value="DSP"/>
    <property type="match status" value="1"/>
</dbReference>
<dbReference type="SMART" id="SM00195">
    <property type="entry name" value="DSPc"/>
    <property type="match status" value="1"/>
</dbReference>
<dbReference type="GO" id="GO:0043409">
    <property type="term" value="P:negative regulation of MAPK cascade"/>
    <property type="evidence" value="ECO:0007669"/>
    <property type="project" value="TreeGrafter"/>
</dbReference>
<accession>A0A8B9V0Y4</accession>
<reference evidence="6" key="1">
    <citation type="submission" date="2025-08" db="UniProtKB">
        <authorList>
            <consortium name="Ensembl"/>
        </authorList>
    </citation>
    <scope>IDENTIFICATION</scope>
</reference>
<dbReference type="GO" id="GO:0017017">
    <property type="term" value="F:MAP kinase tyrosine/serine/threonine phosphatase activity"/>
    <property type="evidence" value="ECO:0007669"/>
    <property type="project" value="TreeGrafter"/>
</dbReference>
<dbReference type="InterPro" id="IPR029021">
    <property type="entry name" value="Prot-tyrosine_phosphatase-like"/>
</dbReference>
<evidence type="ECO:0000256" key="2">
    <source>
        <dbReference type="ARBA" id="ARBA00013064"/>
    </source>
</evidence>
<dbReference type="Ensembl" id="ENSAZOT00000016083.1">
    <property type="protein sequence ID" value="ENSAZOP00000014974.1"/>
    <property type="gene ID" value="ENSAZOG00000009688.1"/>
</dbReference>
<evidence type="ECO:0000256" key="3">
    <source>
        <dbReference type="ARBA" id="ARBA00022801"/>
    </source>
</evidence>
<dbReference type="PROSITE" id="PS50056">
    <property type="entry name" value="TYR_PHOSPHATASE_2"/>
    <property type="match status" value="1"/>
</dbReference>
<dbReference type="SUPFAM" id="SSF52799">
    <property type="entry name" value="(Phosphotyrosine protein) phosphatases II"/>
    <property type="match status" value="1"/>
</dbReference>
<dbReference type="InterPro" id="IPR000387">
    <property type="entry name" value="Tyr_Pase_dom"/>
</dbReference>
<sequence>ISAGCSSTGDVQGPQGPIIARITDYIYLGNLNAAYSGRVLCTNGIDSIIDVSSLPRDRSLSIIPCTCGRAGFRHSWPRLRVDIRASLHGGHHEIGQPCFLDINECIEASVEKGKRVLIHCRDGYSLGPTCVIQYLMVKHSMGLLAAYGFVRARYPLNIQECHQDLLVALEMSLQPGTASLACLKHSLSRKMAWS</sequence>
<keyword evidence="4" id="KW-0904">Protein phosphatase</keyword>
<dbReference type="Pfam" id="PF00782">
    <property type="entry name" value="DSPc"/>
    <property type="match status" value="1"/>
</dbReference>
<keyword evidence="3" id="KW-0378">Hydrolase</keyword>
<dbReference type="Gene3D" id="3.90.190.10">
    <property type="entry name" value="Protein tyrosine phosphatase superfamily"/>
    <property type="match status" value="1"/>
</dbReference>
<dbReference type="EC" id="3.1.3.48" evidence="2"/>
<dbReference type="GO" id="GO:0033550">
    <property type="term" value="F:MAP kinase tyrosine phosphatase activity"/>
    <property type="evidence" value="ECO:0007669"/>
    <property type="project" value="TreeGrafter"/>
</dbReference>
<dbReference type="PANTHER" id="PTHR10159">
    <property type="entry name" value="DUAL SPECIFICITY PROTEIN PHOSPHATASE"/>
    <property type="match status" value="1"/>
</dbReference>
<dbReference type="InterPro" id="IPR020422">
    <property type="entry name" value="TYR_PHOSPHATASE_DUAL_dom"/>
</dbReference>
<evidence type="ECO:0000256" key="1">
    <source>
        <dbReference type="ARBA" id="ARBA00008601"/>
    </source>
</evidence>
<keyword evidence="7" id="KW-1185">Reference proteome</keyword>
<dbReference type="PANTHER" id="PTHR10159:SF519">
    <property type="entry name" value="DUAL SPECIFICITY PROTEIN PHOSPHATASE MPK3"/>
    <property type="match status" value="1"/>
</dbReference>
<organism evidence="6 7">
    <name type="scientific">Anas zonorhyncha</name>
    <name type="common">Eastern spot-billed duck</name>
    <dbReference type="NCBI Taxonomy" id="75864"/>
    <lineage>
        <taxon>Eukaryota</taxon>
        <taxon>Metazoa</taxon>
        <taxon>Chordata</taxon>
        <taxon>Craniata</taxon>
        <taxon>Vertebrata</taxon>
        <taxon>Euteleostomi</taxon>
        <taxon>Archelosauria</taxon>
        <taxon>Archosauria</taxon>
        <taxon>Dinosauria</taxon>
        <taxon>Saurischia</taxon>
        <taxon>Theropoda</taxon>
        <taxon>Coelurosauria</taxon>
        <taxon>Aves</taxon>
        <taxon>Neognathae</taxon>
        <taxon>Galloanserae</taxon>
        <taxon>Anseriformes</taxon>
        <taxon>Anatidae</taxon>
        <taxon>Anatinae</taxon>
        <taxon>Anas</taxon>
    </lineage>
</organism>
<feature type="domain" description="Tyrosine specific protein phosphatases" evidence="5">
    <location>
        <begin position="97"/>
        <end position="165"/>
    </location>
</feature>
<proteinExistence type="inferred from homology"/>
<protein>
    <recommendedName>
        <fullName evidence="2">protein-tyrosine-phosphatase</fullName>
        <ecNumber evidence="2">3.1.3.48</ecNumber>
    </recommendedName>
</protein>
<dbReference type="Proteomes" id="UP000694549">
    <property type="component" value="Unplaced"/>
</dbReference>
<name>A0A8B9V0Y4_9AVES</name>
<evidence type="ECO:0000313" key="7">
    <source>
        <dbReference type="Proteomes" id="UP000694549"/>
    </source>
</evidence>
<dbReference type="GO" id="GO:0008330">
    <property type="term" value="F:protein tyrosine/threonine phosphatase activity"/>
    <property type="evidence" value="ECO:0007669"/>
    <property type="project" value="TreeGrafter"/>
</dbReference>
<evidence type="ECO:0000259" key="5">
    <source>
        <dbReference type="PROSITE" id="PS50056"/>
    </source>
</evidence>
<comment type="similarity">
    <text evidence="1">Belongs to the protein-tyrosine phosphatase family. Non-receptor class dual specificity subfamily.</text>
</comment>
<reference evidence="6" key="2">
    <citation type="submission" date="2025-09" db="UniProtKB">
        <authorList>
            <consortium name="Ensembl"/>
        </authorList>
    </citation>
    <scope>IDENTIFICATION</scope>
</reference>
<dbReference type="InterPro" id="IPR000340">
    <property type="entry name" value="Dual-sp_phosphatase_cat-dom"/>
</dbReference>
<dbReference type="GO" id="GO:0005829">
    <property type="term" value="C:cytosol"/>
    <property type="evidence" value="ECO:0007669"/>
    <property type="project" value="TreeGrafter"/>
</dbReference>